<dbReference type="EMBL" id="CAWUPB010000001">
    <property type="protein sequence ID" value="CAK7322418.1"/>
    <property type="molecule type" value="Genomic_DNA"/>
</dbReference>
<keyword evidence="2" id="KW-1185">Reference proteome</keyword>
<accession>A0AAV1QNB3</accession>
<proteinExistence type="predicted"/>
<gene>
    <name evidence="1" type="ORF">DCAF_LOCUS27</name>
</gene>
<dbReference type="Proteomes" id="UP001314170">
    <property type="component" value="Unassembled WGS sequence"/>
</dbReference>
<evidence type="ECO:0000313" key="2">
    <source>
        <dbReference type="Proteomes" id="UP001314170"/>
    </source>
</evidence>
<dbReference type="AlphaFoldDB" id="A0AAV1QNB3"/>
<sequence>MDNGKNWTVFEGDEEDSATLPEIGLDDLQPTISCIKQGRASHWNPTFSLRGHVRHVSVGIDGALSGSAAASLSEGS</sequence>
<organism evidence="1 2">
    <name type="scientific">Dovyalis caffra</name>
    <dbReference type="NCBI Taxonomy" id="77055"/>
    <lineage>
        <taxon>Eukaryota</taxon>
        <taxon>Viridiplantae</taxon>
        <taxon>Streptophyta</taxon>
        <taxon>Embryophyta</taxon>
        <taxon>Tracheophyta</taxon>
        <taxon>Spermatophyta</taxon>
        <taxon>Magnoliopsida</taxon>
        <taxon>eudicotyledons</taxon>
        <taxon>Gunneridae</taxon>
        <taxon>Pentapetalae</taxon>
        <taxon>rosids</taxon>
        <taxon>fabids</taxon>
        <taxon>Malpighiales</taxon>
        <taxon>Salicaceae</taxon>
        <taxon>Flacourtieae</taxon>
        <taxon>Dovyalis</taxon>
    </lineage>
</organism>
<protein>
    <submittedName>
        <fullName evidence="1">Uncharacterized protein</fullName>
    </submittedName>
</protein>
<comment type="caution">
    <text evidence="1">The sequence shown here is derived from an EMBL/GenBank/DDBJ whole genome shotgun (WGS) entry which is preliminary data.</text>
</comment>
<reference evidence="1 2" key="1">
    <citation type="submission" date="2024-01" db="EMBL/GenBank/DDBJ databases">
        <authorList>
            <person name="Waweru B."/>
        </authorList>
    </citation>
    <scope>NUCLEOTIDE SEQUENCE [LARGE SCALE GENOMIC DNA]</scope>
</reference>
<name>A0AAV1QNB3_9ROSI</name>
<evidence type="ECO:0000313" key="1">
    <source>
        <dbReference type="EMBL" id="CAK7322418.1"/>
    </source>
</evidence>